<dbReference type="PROSITE" id="PS51296">
    <property type="entry name" value="RIESKE"/>
    <property type="match status" value="1"/>
</dbReference>
<accession>A0A1E8CIY8</accession>
<evidence type="ECO:0000313" key="9">
    <source>
        <dbReference type="Proteomes" id="UP000175669"/>
    </source>
</evidence>
<sequence length="113" mass="12161">MNDTSQWVEVGALDDLIPGTGAAVRIEGKQIAVFRTGEGVFALDNRDPFSDANVLSRGLTGDIAGRSVVASPVYKQHFCLQTGTCLEDEEKNIQAYPVSVRDGRVFISAMEAV</sequence>
<evidence type="ECO:0000259" key="7">
    <source>
        <dbReference type="PROSITE" id="PS51296"/>
    </source>
</evidence>
<dbReference type="EMBL" id="MASR01000001">
    <property type="protein sequence ID" value="OFE12272.1"/>
    <property type="molecule type" value="Genomic_DNA"/>
</dbReference>
<organism evidence="8 9">
    <name type="scientific">Pseudohongiella acticola</name>
    <dbReference type="NCBI Taxonomy" id="1524254"/>
    <lineage>
        <taxon>Bacteria</taxon>
        <taxon>Pseudomonadati</taxon>
        <taxon>Pseudomonadota</taxon>
        <taxon>Gammaproteobacteria</taxon>
        <taxon>Pseudomonadales</taxon>
        <taxon>Pseudohongiellaceae</taxon>
        <taxon>Pseudohongiella</taxon>
    </lineage>
</organism>
<keyword evidence="9" id="KW-1185">Reference proteome</keyword>
<keyword evidence="1" id="KW-0001">2Fe-2S</keyword>
<evidence type="ECO:0000313" key="8">
    <source>
        <dbReference type="EMBL" id="OFE12272.1"/>
    </source>
</evidence>
<evidence type="ECO:0000256" key="4">
    <source>
        <dbReference type="ARBA" id="ARBA00023004"/>
    </source>
</evidence>
<dbReference type="GO" id="GO:0046872">
    <property type="term" value="F:metal ion binding"/>
    <property type="evidence" value="ECO:0007669"/>
    <property type="project" value="UniProtKB-KW"/>
</dbReference>
<dbReference type="RefSeq" id="WP_070115895.1">
    <property type="nucleotide sequence ID" value="NZ_CAXATG010000002.1"/>
</dbReference>
<feature type="domain" description="Rieske" evidence="7">
    <location>
        <begin position="8"/>
        <end position="107"/>
    </location>
</feature>
<dbReference type="PROSITE" id="PS51300">
    <property type="entry name" value="NIRD"/>
    <property type="match status" value="1"/>
</dbReference>
<dbReference type="InterPro" id="IPR012748">
    <property type="entry name" value="Rieske-like_NirD"/>
</dbReference>
<dbReference type="Proteomes" id="UP000175669">
    <property type="component" value="Unassembled WGS sequence"/>
</dbReference>
<keyword evidence="3" id="KW-0560">Oxidoreductase</keyword>
<dbReference type="InterPro" id="IPR017941">
    <property type="entry name" value="Rieske_2Fe-2S"/>
</dbReference>
<dbReference type="Gene3D" id="2.102.10.10">
    <property type="entry name" value="Rieske [2Fe-2S] iron-sulphur domain"/>
    <property type="match status" value="1"/>
</dbReference>
<keyword evidence="4" id="KW-0408">Iron</keyword>
<dbReference type="AlphaFoldDB" id="A0A1E8CIY8"/>
<dbReference type="SUPFAM" id="SSF50022">
    <property type="entry name" value="ISP domain"/>
    <property type="match status" value="1"/>
</dbReference>
<comment type="caution">
    <text evidence="8">The sequence shown here is derived from an EMBL/GenBank/DDBJ whole genome shotgun (WGS) entry which is preliminary data.</text>
</comment>
<dbReference type="STRING" id="1524254.PHACT_03260"/>
<dbReference type="PANTHER" id="PTHR40562">
    <property type="match status" value="1"/>
</dbReference>
<dbReference type="CDD" id="cd03529">
    <property type="entry name" value="Rieske_NirD"/>
    <property type="match status" value="1"/>
</dbReference>
<dbReference type="GO" id="GO:0042128">
    <property type="term" value="P:nitrate assimilation"/>
    <property type="evidence" value="ECO:0007669"/>
    <property type="project" value="UniProtKB-KW"/>
</dbReference>
<keyword evidence="6" id="KW-0534">Nitrate assimilation</keyword>
<dbReference type="NCBIfam" id="TIGR02378">
    <property type="entry name" value="nirD_assim_sml"/>
    <property type="match status" value="1"/>
</dbReference>
<evidence type="ECO:0000256" key="3">
    <source>
        <dbReference type="ARBA" id="ARBA00023002"/>
    </source>
</evidence>
<dbReference type="GO" id="GO:0008942">
    <property type="term" value="F:nitrite reductase [NAD(P)H] activity"/>
    <property type="evidence" value="ECO:0007669"/>
    <property type="project" value="InterPro"/>
</dbReference>
<dbReference type="InterPro" id="IPR017881">
    <property type="entry name" value="NirD"/>
</dbReference>
<dbReference type="PANTHER" id="PTHR40562:SF1">
    <property type="entry name" value="NITRITE REDUCTASE (NADH) SMALL SUBUNIT"/>
    <property type="match status" value="1"/>
</dbReference>
<keyword evidence="2" id="KW-0479">Metal-binding</keyword>
<proteinExistence type="predicted"/>
<name>A0A1E8CIY8_9GAMM</name>
<dbReference type="OrthoDB" id="516687at2"/>
<dbReference type="Pfam" id="PF13806">
    <property type="entry name" value="Rieske_2"/>
    <property type="match status" value="1"/>
</dbReference>
<reference evidence="9" key="1">
    <citation type="submission" date="2016-07" db="EMBL/GenBank/DDBJ databases">
        <authorList>
            <person name="Florea S."/>
            <person name="Webb J.S."/>
            <person name="Jaromczyk J."/>
            <person name="Schardl C.L."/>
        </authorList>
    </citation>
    <scope>NUCLEOTIDE SEQUENCE [LARGE SCALE GENOMIC DNA]</scope>
    <source>
        <strain evidence="9">KCTC 42131</strain>
    </source>
</reference>
<dbReference type="InterPro" id="IPR036922">
    <property type="entry name" value="Rieske_2Fe-2S_sf"/>
</dbReference>
<evidence type="ECO:0000256" key="5">
    <source>
        <dbReference type="ARBA" id="ARBA00023014"/>
    </source>
</evidence>
<evidence type="ECO:0000256" key="2">
    <source>
        <dbReference type="ARBA" id="ARBA00022723"/>
    </source>
</evidence>
<evidence type="ECO:0000256" key="6">
    <source>
        <dbReference type="ARBA" id="ARBA00023063"/>
    </source>
</evidence>
<dbReference type="GO" id="GO:0051537">
    <property type="term" value="F:2 iron, 2 sulfur cluster binding"/>
    <property type="evidence" value="ECO:0007669"/>
    <property type="project" value="UniProtKB-KW"/>
</dbReference>
<keyword evidence="5" id="KW-0411">Iron-sulfur</keyword>
<evidence type="ECO:0000256" key="1">
    <source>
        <dbReference type="ARBA" id="ARBA00022714"/>
    </source>
</evidence>
<protein>
    <submittedName>
        <fullName evidence="8">Nitrite reductase small subunit</fullName>
    </submittedName>
</protein>
<gene>
    <name evidence="8" type="ORF">PHACT_03260</name>
</gene>